<evidence type="ECO:0000313" key="1">
    <source>
        <dbReference type="EMBL" id="PPU56662.1"/>
    </source>
</evidence>
<organism evidence="1 2">
    <name type="scientific">Xanthomonas dyei</name>
    <dbReference type="NCBI Taxonomy" id="743699"/>
    <lineage>
        <taxon>Bacteria</taxon>
        <taxon>Pseudomonadati</taxon>
        <taxon>Pseudomonadota</taxon>
        <taxon>Gammaproteobacteria</taxon>
        <taxon>Lysobacterales</taxon>
        <taxon>Lysobacteraceae</taxon>
        <taxon>Xanthomonas</taxon>
    </lineage>
</organism>
<comment type="caution">
    <text evidence="1">The sequence shown here is derived from an EMBL/GenBank/DDBJ whole genome shotgun (WGS) entry which is preliminary data.</text>
</comment>
<reference evidence="1 2" key="1">
    <citation type="submission" date="2016-08" db="EMBL/GenBank/DDBJ databases">
        <authorList>
            <person name="Seilhamer J.J."/>
        </authorList>
    </citation>
    <scope>NUCLEOTIDE SEQUENCE [LARGE SCALE GENOMIC DNA]</scope>
    <source>
        <strain evidence="1 2">CFBP7245</strain>
    </source>
</reference>
<evidence type="ECO:0000313" key="2">
    <source>
        <dbReference type="Proteomes" id="UP000238908"/>
    </source>
</evidence>
<dbReference type="AlphaFoldDB" id="A0A2S7C538"/>
<sequence>MFSIFKKKATALLIVRADGNELCRVTEQDLPCEMTPSVRLKSGSVLECVDSAGAVRTHELGSASGWFHFSVRVHANLGCQMDCVVSEDQQLASDAFATGKASGIRFQPFFLPGAAISNSALAGKGLFARGLHYGGTVTSGNVVLSCVCDHCQRSFLIRSYHAGFSNAGYFYSASGAYTMTVDSHLPGSPAALSEPDAEALAALESALPLAPDGSSYSYLNPFRCPHCSAPYIDFIANPGLRKSEYYGNYFDGSTLLRYVPADA</sequence>
<name>A0A2S7C538_9XANT</name>
<accession>A0A2S7C538</accession>
<protein>
    <submittedName>
        <fullName evidence="1">Uncharacterized protein</fullName>
    </submittedName>
</protein>
<gene>
    <name evidence="1" type="ORF">XdyCFBP7245_08215</name>
</gene>
<proteinExistence type="predicted"/>
<dbReference type="Proteomes" id="UP000238908">
    <property type="component" value="Unassembled WGS sequence"/>
</dbReference>
<dbReference type="RefSeq" id="WP_104615221.1">
    <property type="nucleotide sequence ID" value="NZ_CP167817.1"/>
</dbReference>
<dbReference type="EMBL" id="MDEE01000009">
    <property type="protein sequence ID" value="PPU56662.1"/>
    <property type="molecule type" value="Genomic_DNA"/>
</dbReference>